<dbReference type="Proteomes" id="UP000000442">
    <property type="component" value="Chromosome"/>
</dbReference>
<name>C0QGJ8_DESAH</name>
<proteinExistence type="inferred from homology"/>
<keyword evidence="4" id="KW-0029">Amino-acid transport</keyword>
<evidence type="ECO:0000256" key="1">
    <source>
        <dbReference type="ARBA" id="ARBA00010062"/>
    </source>
</evidence>
<gene>
    <name evidence="6" type="ordered locus">HRM2_03530</name>
</gene>
<dbReference type="HOGENOM" id="CLU_027128_6_0_7"/>
<dbReference type="InterPro" id="IPR028082">
    <property type="entry name" value="Peripla_BP_I"/>
</dbReference>
<keyword evidence="3" id="KW-0732">Signal</keyword>
<dbReference type="SUPFAM" id="SSF53822">
    <property type="entry name" value="Periplasmic binding protein-like I"/>
    <property type="match status" value="1"/>
</dbReference>
<comment type="similarity">
    <text evidence="1">Belongs to the leucine-binding protein family.</text>
</comment>
<evidence type="ECO:0000259" key="5">
    <source>
        <dbReference type="Pfam" id="PF13458"/>
    </source>
</evidence>
<dbReference type="Pfam" id="PF13458">
    <property type="entry name" value="Peripla_BP_6"/>
    <property type="match status" value="1"/>
</dbReference>
<dbReference type="Gene3D" id="3.40.50.2300">
    <property type="match status" value="2"/>
</dbReference>
<dbReference type="RefSeq" id="WP_012662722.1">
    <property type="nucleotide sequence ID" value="NC_012108.1"/>
</dbReference>
<dbReference type="InterPro" id="IPR028081">
    <property type="entry name" value="Leu-bd"/>
</dbReference>
<evidence type="ECO:0000256" key="4">
    <source>
        <dbReference type="ARBA" id="ARBA00022970"/>
    </source>
</evidence>
<reference evidence="6 7" key="1">
    <citation type="journal article" date="2009" name="Environ. Microbiol.">
        <title>Genome sequence of Desulfobacterium autotrophicum HRM2, a marine sulfate reducer oxidizing organic carbon completely to carbon dioxide.</title>
        <authorList>
            <person name="Strittmatter A.W."/>
            <person name="Liesegang H."/>
            <person name="Rabus R."/>
            <person name="Decker I."/>
            <person name="Amann J."/>
            <person name="Andres S."/>
            <person name="Henne A."/>
            <person name="Fricke W.F."/>
            <person name="Martinez-Arias R."/>
            <person name="Bartels D."/>
            <person name="Goesmann A."/>
            <person name="Krause L."/>
            <person name="Puehler A."/>
            <person name="Klenk H.P."/>
            <person name="Richter M."/>
            <person name="Schuler M."/>
            <person name="Gloeckner F.O."/>
            <person name="Meyerdierks A."/>
            <person name="Gottschalk G."/>
            <person name="Amann R."/>
        </authorList>
    </citation>
    <scope>NUCLEOTIDE SEQUENCE [LARGE SCALE GENOMIC DNA]</scope>
    <source>
        <strain evidence="7">ATCC 43914 / DSM 3382 / HRM2</strain>
    </source>
</reference>
<dbReference type="InterPro" id="IPR000709">
    <property type="entry name" value="Leu_Ile_Val-bd"/>
</dbReference>
<accession>C0QGJ8</accession>
<keyword evidence="7" id="KW-1185">Reference proteome</keyword>
<keyword evidence="2" id="KW-0813">Transport</keyword>
<protein>
    <submittedName>
        <fullName evidence="6">ABC-type transporter, substrate-binding protein</fullName>
    </submittedName>
</protein>
<evidence type="ECO:0000256" key="3">
    <source>
        <dbReference type="ARBA" id="ARBA00022729"/>
    </source>
</evidence>
<sequence length="391" mass="41789">MILSKKKWESKSGRKNRFRAYCQISLLFLVVIGAILAAIPRQASAEDTVTIAIAGPMVGNSFSVGIQYNVGVTAAVQTLPGRLLLGKKVSIITYDDKCSIPVAEKVAQDLVLKPPAVVIGHSCSMATIEAAPIYAHHNVLQITPASTNPKITEMGIETIFRMIGRDDVQGEVAAERISIYHADKKVGIFYFPGGYSEGLARTAINALGKKGIKPVYAGIGIASASSYAENIQDIIDAGVEILYLIGGGLDSGVFMRQGSQMDAPFHVIGSDTLVSKVFIETAGLAGEGIPFTFPPEAAELSTSKVAVAAIKQLGQEPAGYTLLAYAATETWIEGVRRAKSFDANLVASAIRQAPIETILGRISFDTKGDINTTYPAFSWYVWEKGKRVSLD</sequence>
<evidence type="ECO:0000313" key="7">
    <source>
        <dbReference type="Proteomes" id="UP000000442"/>
    </source>
</evidence>
<dbReference type="PRINTS" id="PR00337">
    <property type="entry name" value="LEUILEVALBP"/>
</dbReference>
<feature type="domain" description="Leucine-binding protein" evidence="5">
    <location>
        <begin position="48"/>
        <end position="368"/>
    </location>
</feature>
<dbReference type="AlphaFoldDB" id="C0QGJ8"/>
<evidence type="ECO:0000313" key="6">
    <source>
        <dbReference type="EMBL" id="ACN13473.1"/>
    </source>
</evidence>
<dbReference type="STRING" id="177437.HRM2_03530"/>
<dbReference type="CDD" id="cd06342">
    <property type="entry name" value="PBP1_ABC_LIVBP-like"/>
    <property type="match status" value="1"/>
</dbReference>
<dbReference type="PANTHER" id="PTHR47151">
    <property type="entry name" value="LEU/ILE/VAL-BINDING ABC TRANSPORTER SUBUNIT"/>
    <property type="match status" value="1"/>
</dbReference>
<organism evidence="6 7">
    <name type="scientific">Desulforapulum autotrophicum (strain ATCC 43914 / DSM 3382 / VKM B-1955 / HRM2)</name>
    <name type="common">Desulfobacterium autotrophicum</name>
    <dbReference type="NCBI Taxonomy" id="177437"/>
    <lineage>
        <taxon>Bacteria</taxon>
        <taxon>Pseudomonadati</taxon>
        <taxon>Thermodesulfobacteriota</taxon>
        <taxon>Desulfobacteria</taxon>
        <taxon>Desulfobacterales</taxon>
        <taxon>Desulfobacteraceae</taxon>
        <taxon>Desulforapulum</taxon>
    </lineage>
</organism>
<dbReference type="KEGG" id="dat:HRM2_03530"/>
<dbReference type="GO" id="GO:0006865">
    <property type="term" value="P:amino acid transport"/>
    <property type="evidence" value="ECO:0007669"/>
    <property type="project" value="UniProtKB-KW"/>
</dbReference>
<dbReference type="eggNOG" id="COG0683">
    <property type="taxonomic scope" value="Bacteria"/>
</dbReference>
<dbReference type="EMBL" id="CP001087">
    <property type="protein sequence ID" value="ACN13473.1"/>
    <property type="molecule type" value="Genomic_DNA"/>
</dbReference>
<dbReference type="PANTHER" id="PTHR47151:SF2">
    <property type="entry name" value="AMINO ACID BINDING PROTEIN"/>
    <property type="match status" value="1"/>
</dbReference>
<evidence type="ECO:0000256" key="2">
    <source>
        <dbReference type="ARBA" id="ARBA00022448"/>
    </source>
</evidence>